<dbReference type="RefSeq" id="WP_073134336.1">
    <property type="nucleotide sequence ID" value="NZ_FQWQ01000001.1"/>
</dbReference>
<accession>A0A1M5P4K1</accession>
<dbReference type="EMBL" id="FQWQ01000001">
    <property type="protein sequence ID" value="SHG96123.1"/>
    <property type="molecule type" value="Genomic_DNA"/>
</dbReference>
<feature type="signal peptide" evidence="1">
    <location>
        <begin position="1"/>
        <end position="24"/>
    </location>
</feature>
<organism evidence="2 3">
    <name type="scientific">Chryseolinea serpens</name>
    <dbReference type="NCBI Taxonomy" id="947013"/>
    <lineage>
        <taxon>Bacteria</taxon>
        <taxon>Pseudomonadati</taxon>
        <taxon>Bacteroidota</taxon>
        <taxon>Cytophagia</taxon>
        <taxon>Cytophagales</taxon>
        <taxon>Fulvivirgaceae</taxon>
        <taxon>Chryseolinea</taxon>
    </lineage>
</organism>
<evidence type="ECO:0000313" key="3">
    <source>
        <dbReference type="Proteomes" id="UP000184212"/>
    </source>
</evidence>
<proteinExistence type="predicted"/>
<evidence type="ECO:0008006" key="4">
    <source>
        <dbReference type="Google" id="ProtNLM"/>
    </source>
</evidence>
<dbReference type="PROSITE" id="PS51257">
    <property type="entry name" value="PROKAR_LIPOPROTEIN"/>
    <property type="match status" value="1"/>
</dbReference>
<dbReference type="Proteomes" id="UP000184212">
    <property type="component" value="Unassembled WGS sequence"/>
</dbReference>
<evidence type="ECO:0000256" key="1">
    <source>
        <dbReference type="SAM" id="SignalP"/>
    </source>
</evidence>
<evidence type="ECO:0000313" key="2">
    <source>
        <dbReference type="EMBL" id="SHG96123.1"/>
    </source>
</evidence>
<dbReference type="STRING" id="947013.SAMN04488109_2648"/>
<feature type="chain" id="PRO_5013133031" description="Lipocalin-like domain-containing protein" evidence="1">
    <location>
        <begin position="25"/>
        <end position="147"/>
    </location>
</feature>
<gene>
    <name evidence="2" type="ORF">SAMN04488109_2648</name>
</gene>
<dbReference type="OrthoDB" id="981319at2"/>
<name>A0A1M5P4K1_9BACT</name>
<sequence>MTKKQTLKLIIFLFILAGCHRLYAQESLTKEALYGEWLCREVTNLADDPETKAVMETMKKGFLNSRFIFKTDGTFNLIFPKESPAVVKEMSFLNNRKWFFYPDKSMISIGTLKENLMQIFVKEQNGKLIFLIYETPLALEMEKMPKP</sequence>
<reference evidence="2 3" key="1">
    <citation type="submission" date="2016-11" db="EMBL/GenBank/DDBJ databases">
        <authorList>
            <person name="Jaros S."/>
            <person name="Januszkiewicz K."/>
            <person name="Wedrychowicz H."/>
        </authorList>
    </citation>
    <scope>NUCLEOTIDE SEQUENCE [LARGE SCALE GENOMIC DNA]</scope>
    <source>
        <strain evidence="2 3">DSM 24574</strain>
    </source>
</reference>
<keyword evidence="3" id="KW-1185">Reference proteome</keyword>
<keyword evidence="1" id="KW-0732">Signal</keyword>
<dbReference type="AlphaFoldDB" id="A0A1M5P4K1"/>
<protein>
    <recommendedName>
        <fullName evidence="4">Lipocalin-like domain-containing protein</fullName>
    </recommendedName>
</protein>